<dbReference type="EMBL" id="NIQU01000001">
    <property type="protein sequence ID" value="PIA72200.1"/>
    <property type="molecule type" value="Genomic_DNA"/>
</dbReference>
<evidence type="ECO:0000256" key="12">
    <source>
        <dbReference type="RuleBase" id="RU003784"/>
    </source>
</evidence>
<gene>
    <name evidence="10" type="primary">miaA</name>
    <name evidence="14" type="ORF">CDO35_04215</name>
</gene>
<comment type="caution">
    <text evidence="14">The sequence shown here is derived from an EMBL/GenBank/DDBJ whole genome shotgun (WGS) entry which is preliminary data.</text>
</comment>
<dbReference type="Gene3D" id="1.10.20.140">
    <property type="match status" value="1"/>
</dbReference>
<keyword evidence="6 10" id="KW-0547">Nucleotide-binding</keyword>
<comment type="caution">
    <text evidence="10">Lacks conserved residue(s) required for the propagation of feature annotation.</text>
</comment>
<evidence type="ECO:0000256" key="4">
    <source>
        <dbReference type="ARBA" id="ARBA00022679"/>
    </source>
</evidence>
<feature type="binding site" evidence="10">
    <location>
        <begin position="12"/>
        <end position="19"/>
    </location>
    <ligand>
        <name>ATP</name>
        <dbReference type="ChEBI" id="CHEBI:30616"/>
    </ligand>
</feature>
<evidence type="ECO:0000256" key="13">
    <source>
        <dbReference type="RuleBase" id="RU003785"/>
    </source>
</evidence>
<dbReference type="AlphaFoldDB" id="A0A2G5FW65"/>
<comment type="catalytic activity">
    <reaction evidence="9 10 11">
        <text>adenosine(37) in tRNA + dimethylallyl diphosphate = N(6)-dimethylallyladenosine(37) in tRNA + diphosphate</text>
        <dbReference type="Rhea" id="RHEA:26482"/>
        <dbReference type="Rhea" id="RHEA-COMP:10162"/>
        <dbReference type="Rhea" id="RHEA-COMP:10375"/>
        <dbReference type="ChEBI" id="CHEBI:33019"/>
        <dbReference type="ChEBI" id="CHEBI:57623"/>
        <dbReference type="ChEBI" id="CHEBI:74411"/>
        <dbReference type="ChEBI" id="CHEBI:74415"/>
        <dbReference type="EC" id="2.5.1.75"/>
    </reaction>
</comment>
<keyword evidence="5 10" id="KW-0819">tRNA processing</keyword>
<dbReference type="InterPro" id="IPR018022">
    <property type="entry name" value="IPT"/>
</dbReference>
<evidence type="ECO:0000256" key="7">
    <source>
        <dbReference type="ARBA" id="ARBA00022840"/>
    </source>
</evidence>
<dbReference type="FunFam" id="1.10.20.140:FF:000001">
    <property type="entry name" value="tRNA dimethylallyltransferase"/>
    <property type="match status" value="1"/>
</dbReference>
<feature type="region of interest" description="Interaction with substrate tRNA" evidence="10">
    <location>
        <begin position="37"/>
        <end position="40"/>
    </location>
</feature>
<dbReference type="RefSeq" id="WP_099522712.1">
    <property type="nucleotide sequence ID" value="NZ_NIQU01000001.1"/>
</dbReference>
<dbReference type="InterPro" id="IPR039657">
    <property type="entry name" value="Dimethylallyltransferase"/>
</dbReference>
<feature type="binding site" evidence="10">
    <location>
        <begin position="14"/>
        <end position="19"/>
    </location>
    <ligand>
        <name>substrate</name>
    </ligand>
</feature>
<dbReference type="Proteomes" id="UP000229504">
    <property type="component" value="Unassembled WGS sequence"/>
</dbReference>
<keyword evidence="4 10" id="KW-0808">Transferase</keyword>
<evidence type="ECO:0000256" key="11">
    <source>
        <dbReference type="RuleBase" id="RU003783"/>
    </source>
</evidence>
<feature type="site" description="Interaction with substrate tRNA" evidence="10">
    <location>
        <position position="103"/>
    </location>
</feature>
<evidence type="ECO:0000256" key="3">
    <source>
        <dbReference type="ARBA" id="ARBA00005842"/>
    </source>
</evidence>
<dbReference type="GO" id="GO:0052381">
    <property type="term" value="F:tRNA dimethylallyltransferase activity"/>
    <property type="evidence" value="ECO:0007669"/>
    <property type="project" value="UniProtKB-UniRule"/>
</dbReference>
<comment type="subunit">
    <text evidence="10">Monomer.</text>
</comment>
<dbReference type="Pfam" id="PF01715">
    <property type="entry name" value="IPPT"/>
    <property type="match status" value="1"/>
</dbReference>
<dbReference type="SUPFAM" id="SSF52540">
    <property type="entry name" value="P-loop containing nucleoside triphosphate hydrolases"/>
    <property type="match status" value="2"/>
</dbReference>
<protein>
    <recommendedName>
        <fullName evidence="10">tRNA dimethylallyltransferase</fullName>
        <ecNumber evidence="10">2.5.1.75</ecNumber>
    </recommendedName>
    <alternativeName>
        <fullName evidence="10">Dimethylallyl diphosphate:tRNA dimethylallyltransferase</fullName>
        <shortName evidence="10">DMAPP:tRNA dimethylallyltransferase</shortName>
        <shortName evidence="10">DMATase</shortName>
    </alternativeName>
    <alternativeName>
        <fullName evidence="10">Isopentenyl-diphosphate:tRNA isopentenyltransferase</fullName>
        <shortName evidence="10">IPP transferase</shortName>
        <shortName evidence="10">IPPT</shortName>
        <shortName evidence="10">IPTase</shortName>
    </alternativeName>
</protein>
<dbReference type="HAMAP" id="MF_00185">
    <property type="entry name" value="IPP_trans"/>
    <property type="match status" value="1"/>
</dbReference>
<evidence type="ECO:0000313" key="15">
    <source>
        <dbReference type="Proteomes" id="UP000229504"/>
    </source>
</evidence>
<dbReference type="GO" id="GO:0005524">
    <property type="term" value="F:ATP binding"/>
    <property type="evidence" value="ECO:0007669"/>
    <property type="project" value="UniProtKB-UniRule"/>
</dbReference>
<evidence type="ECO:0000256" key="10">
    <source>
        <dbReference type="HAMAP-Rule" id="MF_00185"/>
    </source>
</evidence>
<keyword evidence="8 10" id="KW-0460">Magnesium</keyword>
<name>A0A2G5FW65_9PSED</name>
<comment type="function">
    <text evidence="2 10 12">Catalyzes the transfer of a dimethylallyl group onto the adenine at position 37 in tRNAs that read codons beginning with uridine, leading to the formation of N6-(dimethylallyl)adenosine (i(6)A).</text>
</comment>
<evidence type="ECO:0000313" key="14">
    <source>
        <dbReference type="EMBL" id="PIA72200.1"/>
    </source>
</evidence>
<proteinExistence type="inferred from homology"/>
<feature type="site" description="Interaction with substrate tRNA" evidence="10">
    <location>
        <position position="125"/>
    </location>
</feature>
<reference evidence="15" key="1">
    <citation type="submission" date="2017-06" db="EMBL/GenBank/DDBJ databases">
        <authorList>
            <person name="Rastogi G."/>
            <person name="Vaishampayan P."/>
            <person name="Seuylemezian A."/>
        </authorList>
    </citation>
    <scope>NUCLEOTIDE SEQUENCE [LARGE SCALE GENOMIC DNA]</scope>
    <source>
        <strain evidence="15">PI11</strain>
    </source>
</reference>
<dbReference type="NCBIfam" id="TIGR00174">
    <property type="entry name" value="miaA"/>
    <property type="match status" value="1"/>
</dbReference>
<evidence type="ECO:0000256" key="1">
    <source>
        <dbReference type="ARBA" id="ARBA00001946"/>
    </source>
</evidence>
<dbReference type="PANTHER" id="PTHR11088">
    <property type="entry name" value="TRNA DIMETHYLALLYLTRANSFERASE"/>
    <property type="match status" value="1"/>
</dbReference>
<comment type="similarity">
    <text evidence="3 10 13">Belongs to the IPP transferase family.</text>
</comment>
<evidence type="ECO:0000256" key="8">
    <source>
        <dbReference type="ARBA" id="ARBA00022842"/>
    </source>
</evidence>
<keyword evidence="7 10" id="KW-0067">ATP-binding</keyword>
<dbReference type="Gene3D" id="3.40.50.300">
    <property type="entry name" value="P-loop containing nucleotide triphosphate hydrolases"/>
    <property type="match status" value="1"/>
</dbReference>
<dbReference type="GO" id="GO:0006400">
    <property type="term" value="P:tRNA modification"/>
    <property type="evidence" value="ECO:0007669"/>
    <property type="project" value="TreeGrafter"/>
</dbReference>
<evidence type="ECO:0000256" key="5">
    <source>
        <dbReference type="ARBA" id="ARBA00022694"/>
    </source>
</evidence>
<sequence>MSSLPPAIFLMGPTAAGKTDLALELARVLPCDLISVDSALVYRGMDIGTAKPERDVLDAFPHALIDIRDPAESYSAAEFRTDALAAMAESAARGRIPLLVGGTMLYYKALLEGLADMPSADPAIRAELEARAVAEGWEVLHRELAAVDPQSAARIHPNDPQRLTRALEVYRLSGMSMTEHRLRQAAGNPDAGTSGAGQLPYTVAQLAIAPAQRQVLHDRIAQRFRVMLEQGFVEEVQALRRRSDLHAGLPSIRAVGYRQVWEYLDGELSRDEMVERGIIATRQLAKRQFTWLRGWENVHWLDSLACDNLSRVLKYLGSVSILK</sequence>
<feature type="region of interest" description="Interaction with substrate tRNA" evidence="10">
    <location>
        <begin position="161"/>
        <end position="165"/>
    </location>
</feature>
<organism evidence="14 15">
    <name type="scientific">Pseudomonas sediminis</name>
    <dbReference type="NCBI Taxonomy" id="1691904"/>
    <lineage>
        <taxon>Bacteria</taxon>
        <taxon>Pseudomonadati</taxon>
        <taxon>Pseudomonadota</taxon>
        <taxon>Gammaproteobacteria</taxon>
        <taxon>Pseudomonadales</taxon>
        <taxon>Pseudomonadaceae</taxon>
        <taxon>Pseudomonas</taxon>
    </lineage>
</organism>
<dbReference type="InterPro" id="IPR027417">
    <property type="entry name" value="P-loop_NTPase"/>
</dbReference>
<comment type="cofactor">
    <cofactor evidence="1 10">
        <name>Mg(2+)</name>
        <dbReference type="ChEBI" id="CHEBI:18420"/>
    </cofactor>
</comment>
<evidence type="ECO:0000256" key="6">
    <source>
        <dbReference type="ARBA" id="ARBA00022741"/>
    </source>
</evidence>
<evidence type="ECO:0000256" key="9">
    <source>
        <dbReference type="ARBA" id="ARBA00049563"/>
    </source>
</evidence>
<dbReference type="EC" id="2.5.1.75" evidence="10"/>
<dbReference type="PANTHER" id="PTHR11088:SF60">
    <property type="entry name" value="TRNA DIMETHYLALLYLTRANSFERASE"/>
    <property type="match status" value="1"/>
</dbReference>
<accession>A0A2G5FW65</accession>
<evidence type="ECO:0000256" key="2">
    <source>
        <dbReference type="ARBA" id="ARBA00003213"/>
    </source>
</evidence>